<sequence length="174" mass="17032">MKKSTKAVLAAGAAVVVLTGGAGSLAYWNATADIGGGTITAGELDLTPVAGTGTWTFNGTPVADPTAVVIVPGDELAYTGSFTITAEGDNLEGTVDVVGGAGAGGLVGDVTLDVVPTIDGAAATTVTEADDGDVLDVAIDISFPFGTTVDNTSQTETLDLTGVDVVITQTDATP</sequence>
<feature type="chain" id="PRO_5046296363" description="Alternate-type signal peptide domain-containing protein" evidence="1">
    <location>
        <begin position="23"/>
        <end position="174"/>
    </location>
</feature>
<comment type="caution">
    <text evidence="2">The sequence shown here is derived from an EMBL/GenBank/DDBJ whole genome shotgun (WGS) entry which is preliminary data.</text>
</comment>
<keyword evidence="1" id="KW-0732">Signal</keyword>
<feature type="signal peptide" evidence="1">
    <location>
        <begin position="1"/>
        <end position="22"/>
    </location>
</feature>
<organism evidence="2 3">
    <name type="scientific">Nocardioides lentus</name>
    <dbReference type="NCBI Taxonomy" id="338077"/>
    <lineage>
        <taxon>Bacteria</taxon>
        <taxon>Bacillati</taxon>
        <taxon>Actinomycetota</taxon>
        <taxon>Actinomycetes</taxon>
        <taxon>Propionibacteriales</taxon>
        <taxon>Nocardioidaceae</taxon>
        <taxon>Nocardioides</taxon>
    </lineage>
</organism>
<dbReference type="InterPro" id="IPR023833">
    <property type="entry name" value="Signal_pept_SipW-depend-type"/>
</dbReference>
<evidence type="ECO:0000313" key="3">
    <source>
        <dbReference type="Proteomes" id="UP001501612"/>
    </source>
</evidence>
<evidence type="ECO:0000256" key="1">
    <source>
        <dbReference type="SAM" id="SignalP"/>
    </source>
</evidence>
<protein>
    <recommendedName>
        <fullName evidence="4">Alternate-type signal peptide domain-containing protein</fullName>
    </recommendedName>
</protein>
<dbReference type="RefSeq" id="WP_344008694.1">
    <property type="nucleotide sequence ID" value="NZ_BAAAMY010000009.1"/>
</dbReference>
<dbReference type="NCBIfam" id="TIGR04088">
    <property type="entry name" value="cognate_SipW"/>
    <property type="match status" value="1"/>
</dbReference>
<dbReference type="NCBIfam" id="TIGR04089">
    <property type="entry name" value="exp_by_SipW_III"/>
    <property type="match status" value="1"/>
</dbReference>
<evidence type="ECO:0000313" key="2">
    <source>
        <dbReference type="EMBL" id="GAA1928255.1"/>
    </source>
</evidence>
<dbReference type="InterPro" id="IPR024006">
    <property type="entry name" value="Alt_signal_exp_actinobact"/>
</dbReference>
<dbReference type="EMBL" id="BAAAMY010000009">
    <property type="protein sequence ID" value="GAA1928255.1"/>
    <property type="molecule type" value="Genomic_DNA"/>
</dbReference>
<reference evidence="2 3" key="1">
    <citation type="journal article" date="2019" name="Int. J. Syst. Evol. Microbiol.">
        <title>The Global Catalogue of Microorganisms (GCM) 10K type strain sequencing project: providing services to taxonomists for standard genome sequencing and annotation.</title>
        <authorList>
            <consortium name="The Broad Institute Genomics Platform"/>
            <consortium name="The Broad Institute Genome Sequencing Center for Infectious Disease"/>
            <person name="Wu L."/>
            <person name="Ma J."/>
        </authorList>
    </citation>
    <scope>NUCLEOTIDE SEQUENCE [LARGE SCALE GENOMIC DNA]</scope>
    <source>
        <strain evidence="2 3">JCM 14046</strain>
    </source>
</reference>
<evidence type="ECO:0008006" key="4">
    <source>
        <dbReference type="Google" id="ProtNLM"/>
    </source>
</evidence>
<keyword evidence="3" id="KW-1185">Reference proteome</keyword>
<accession>A0ABN2PPQ2</accession>
<dbReference type="Proteomes" id="UP001501612">
    <property type="component" value="Unassembled WGS sequence"/>
</dbReference>
<name>A0ABN2PPQ2_9ACTN</name>
<gene>
    <name evidence="2" type="ORF">GCM10009737_32660</name>
</gene>
<proteinExistence type="predicted"/>